<sequence>MKINETMKLLNEDGLSLIKQSNSQIEKEYSSDKNKNQSKEHNPDNDKYDDTDDFEEEAKWANLLSDTSDFEGDSHPLMADIILVSQLRDCLVNSHVSLTDDVEYIQSLITSPLLITNNEQLKTLNNKYIWFYRLILNSKIILSNGIHKSRRQAQKLAYTKMIELMTNKQGVEPKIIANGRCKVVLRKSIPSKNLNETTTVIDSTMNNTTDVY</sequence>
<comment type="caution">
    <text evidence="2">The sequence shown here is derived from an EMBL/GenBank/DDBJ whole genome shotgun (WGS) entry which is preliminary data.</text>
</comment>
<protein>
    <submittedName>
        <fullName evidence="2">Uncharacterized protein</fullName>
    </submittedName>
</protein>
<feature type="region of interest" description="Disordered" evidence="1">
    <location>
        <begin position="21"/>
        <end position="51"/>
    </location>
</feature>
<evidence type="ECO:0000256" key="1">
    <source>
        <dbReference type="SAM" id="MobiDB-lite"/>
    </source>
</evidence>
<evidence type="ECO:0000313" key="4">
    <source>
        <dbReference type="Proteomes" id="UP000663854"/>
    </source>
</evidence>
<dbReference type="Proteomes" id="UP000663854">
    <property type="component" value="Unassembled WGS sequence"/>
</dbReference>
<evidence type="ECO:0000313" key="2">
    <source>
        <dbReference type="EMBL" id="CAF1480994.1"/>
    </source>
</evidence>
<dbReference type="Proteomes" id="UP000663870">
    <property type="component" value="Unassembled WGS sequence"/>
</dbReference>
<reference evidence="2" key="1">
    <citation type="submission" date="2021-02" db="EMBL/GenBank/DDBJ databases">
        <authorList>
            <person name="Nowell W R."/>
        </authorList>
    </citation>
    <scope>NUCLEOTIDE SEQUENCE</scope>
</reference>
<evidence type="ECO:0000313" key="5">
    <source>
        <dbReference type="Proteomes" id="UP000663870"/>
    </source>
</evidence>
<evidence type="ECO:0000313" key="3">
    <source>
        <dbReference type="EMBL" id="CAF1648171.1"/>
    </source>
</evidence>
<name>A0A815RSK3_9BILA</name>
<keyword evidence="5" id="KW-1185">Reference proteome</keyword>
<dbReference type="AlphaFoldDB" id="A0A815RSK3"/>
<feature type="compositionally biased region" description="Basic and acidic residues" evidence="1">
    <location>
        <begin position="25"/>
        <end position="48"/>
    </location>
</feature>
<organism evidence="2 4">
    <name type="scientific">Rotaria sordida</name>
    <dbReference type="NCBI Taxonomy" id="392033"/>
    <lineage>
        <taxon>Eukaryota</taxon>
        <taxon>Metazoa</taxon>
        <taxon>Spiralia</taxon>
        <taxon>Gnathifera</taxon>
        <taxon>Rotifera</taxon>
        <taxon>Eurotatoria</taxon>
        <taxon>Bdelloidea</taxon>
        <taxon>Philodinida</taxon>
        <taxon>Philodinidae</taxon>
        <taxon>Rotaria</taxon>
    </lineage>
</organism>
<proteinExistence type="predicted"/>
<dbReference type="EMBL" id="CAJNOH010008505">
    <property type="protein sequence ID" value="CAF1480994.1"/>
    <property type="molecule type" value="Genomic_DNA"/>
</dbReference>
<accession>A0A815RSK3</accession>
<dbReference type="EMBL" id="CAJNOL010010197">
    <property type="protein sequence ID" value="CAF1648171.1"/>
    <property type="molecule type" value="Genomic_DNA"/>
</dbReference>
<gene>
    <name evidence="3" type="ORF">JXQ802_LOCUS54189</name>
    <name evidence="2" type="ORF">PYM288_LOCUS37761</name>
</gene>